<proteinExistence type="predicted"/>
<sequence>MSRRVFDVQAPPPCCAPLSLSPLFSTSPWRVSIPPPPPPPPAPPPPPPPPLLSSS</sequence>
<accession>A0ACD0NWA9</accession>
<reference evidence="1 2" key="1">
    <citation type="journal article" date="2018" name="Mol. Biol. Evol.">
        <title>Broad Genomic Sampling Reveals a Smut Pathogenic Ancestry of the Fungal Clade Ustilaginomycotina.</title>
        <authorList>
            <person name="Kijpornyongpan T."/>
            <person name="Mondo S.J."/>
            <person name="Barry K."/>
            <person name="Sandor L."/>
            <person name="Lee J."/>
            <person name="Lipzen A."/>
            <person name="Pangilinan J."/>
            <person name="LaButti K."/>
            <person name="Hainaut M."/>
            <person name="Henrissat B."/>
            <person name="Grigoriev I.V."/>
            <person name="Spatafora J.W."/>
            <person name="Aime M.C."/>
        </authorList>
    </citation>
    <scope>NUCLEOTIDE SEQUENCE [LARGE SCALE GENOMIC DNA]</scope>
    <source>
        <strain evidence="1 2">SA 807</strain>
    </source>
</reference>
<evidence type="ECO:0000313" key="1">
    <source>
        <dbReference type="EMBL" id="PWN50104.1"/>
    </source>
</evidence>
<gene>
    <name evidence="1" type="ORF">IE53DRAFT_110775</name>
</gene>
<name>A0ACD0NWA9_9BASI</name>
<organism evidence="1 2">
    <name type="scientific">Violaceomyces palustris</name>
    <dbReference type="NCBI Taxonomy" id="1673888"/>
    <lineage>
        <taxon>Eukaryota</taxon>
        <taxon>Fungi</taxon>
        <taxon>Dikarya</taxon>
        <taxon>Basidiomycota</taxon>
        <taxon>Ustilaginomycotina</taxon>
        <taxon>Ustilaginomycetes</taxon>
        <taxon>Violaceomycetales</taxon>
        <taxon>Violaceomycetaceae</taxon>
        <taxon>Violaceomyces</taxon>
    </lineage>
</organism>
<protein>
    <submittedName>
        <fullName evidence="1">Uncharacterized protein</fullName>
    </submittedName>
</protein>
<dbReference type="EMBL" id="KZ819968">
    <property type="protein sequence ID" value="PWN50104.1"/>
    <property type="molecule type" value="Genomic_DNA"/>
</dbReference>
<dbReference type="Proteomes" id="UP000245626">
    <property type="component" value="Unassembled WGS sequence"/>
</dbReference>
<evidence type="ECO:0000313" key="2">
    <source>
        <dbReference type="Proteomes" id="UP000245626"/>
    </source>
</evidence>
<keyword evidence="2" id="KW-1185">Reference proteome</keyword>